<comment type="caution">
    <text evidence="2">The sequence shown here is derived from an EMBL/GenBank/DDBJ whole genome shotgun (WGS) entry which is preliminary data.</text>
</comment>
<evidence type="ECO:0000313" key="3">
    <source>
        <dbReference type="Proteomes" id="UP001054945"/>
    </source>
</evidence>
<keyword evidence="3" id="KW-1185">Reference proteome</keyword>
<accession>A0AAV4MEA1</accession>
<reference evidence="2 3" key="1">
    <citation type="submission" date="2021-06" db="EMBL/GenBank/DDBJ databases">
        <title>Caerostris extrusa draft genome.</title>
        <authorList>
            <person name="Kono N."/>
            <person name="Arakawa K."/>
        </authorList>
    </citation>
    <scope>NUCLEOTIDE SEQUENCE [LARGE SCALE GENOMIC DNA]</scope>
</reference>
<evidence type="ECO:0000256" key="1">
    <source>
        <dbReference type="SAM" id="MobiDB-lite"/>
    </source>
</evidence>
<dbReference type="Proteomes" id="UP001054945">
    <property type="component" value="Unassembled WGS sequence"/>
</dbReference>
<dbReference type="EMBL" id="BPLR01019673">
    <property type="protein sequence ID" value="GIX70386.1"/>
    <property type="molecule type" value="Genomic_DNA"/>
</dbReference>
<gene>
    <name evidence="2" type="primary">AVEN_204666_1</name>
    <name evidence="2" type="ORF">CEXT_218041</name>
</gene>
<name>A0AAV4MEA1_CAEEX</name>
<evidence type="ECO:0000313" key="2">
    <source>
        <dbReference type="EMBL" id="GIX70386.1"/>
    </source>
</evidence>
<organism evidence="2 3">
    <name type="scientific">Caerostris extrusa</name>
    <name type="common">Bark spider</name>
    <name type="synonym">Caerostris bankana</name>
    <dbReference type="NCBI Taxonomy" id="172846"/>
    <lineage>
        <taxon>Eukaryota</taxon>
        <taxon>Metazoa</taxon>
        <taxon>Ecdysozoa</taxon>
        <taxon>Arthropoda</taxon>
        <taxon>Chelicerata</taxon>
        <taxon>Arachnida</taxon>
        <taxon>Araneae</taxon>
        <taxon>Araneomorphae</taxon>
        <taxon>Entelegynae</taxon>
        <taxon>Araneoidea</taxon>
        <taxon>Araneidae</taxon>
        <taxon>Caerostris</taxon>
    </lineage>
</organism>
<sequence length="146" mass="16702">MGEEFSNMKMISLTHPAPSHPCDQRGWSAADDPQFFYNRSSGLAGTPPARFRRFQITYASMISCRLLQWVTLFLLTTATFTESRRPPWLRTIGNDFVCTRVLPDGEVERRIQKGRISAIETTVELAPEPTDSPFSRHRVRRESPKS</sequence>
<proteinExistence type="predicted"/>
<dbReference type="AlphaFoldDB" id="A0AAV4MEA1"/>
<feature type="region of interest" description="Disordered" evidence="1">
    <location>
        <begin position="126"/>
        <end position="146"/>
    </location>
</feature>
<protein>
    <submittedName>
        <fullName evidence="2">PA2c domain-containing protein</fullName>
    </submittedName>
</protein>